<dbReference type="PRINTS" id="PR00038">
    <property type="entry name" value="HTHLUXR"/>
</dbReference>
<dbReference type="InterPro" id="IPR039420">
    <property type="entry name" value="WalR-like"/>
</dbReference>
<dbReference type="InterPro" id="IPR000792">
    <property type="entry name" value="Tscrpt_reg_LuxR_C"/>
</dbReference>
<dbReference type="PROSITE" id="PS00622">
    <property type="entry name" value="HTH_LUXR_1"/>
    <property type="match status" value="1"/>
</dbReference>
<reference evidence="7 8" key="1">
    <citation type="submission" date="2020-04" db="EMBL/GenBank/DDBJ databases">
        <title>MicrobeNet Type strains.</title>
        <authorList>
            <person name="Nicholson A.C."/>
        </authorList>
    </citation>
    <scope>NUCLEOTIDE SEQUENCE [LARGE SCALE GENOMIC DNA]</scope>
    <source>
        <strain evidence="7 8">ATCC 700731</strain>
    </source>
</reference>
<evidence type="ECO:0000256" key="1">
    <source>
        <dbReference type="ARBA" id="ARBA00023015"/>
    </source>
</evidence>
<accession>A0A7X6MNJ8</accession>
<comment type="caution">
    <text evidence="4">Lacks conserved residue(s) required for the propagation of feature annotation.</text>
</comment>
<dbReference type="SMART" id="SM00421">
    <property type="entry name" value="HTH_LUXR"/>
    <property type="match status" value="1"/>
</dbReference>
<keyword evidence="2" id="KW-0238">DNA-binding</keyword>
<dbReference type="Pfam" id="PF00196">
    <property type="entry name" value="GerE"/>
    <property type="match status" value="1"/>
</dbReference>
<dbReference type="InterPro" id="IPR016032">
    <property type="entry name" value="Sig_transdc_resp-reg_C-effctor"/>
</dbReference>
<keyword evidence="3" id="KW-0804">Transcription</keyword>
<sequence>MRDPAEQSSCGADTTSAAAQRVMVAGDEALFRESLACLLAQRGFNVVATTRRVSELRPLMRTTAADLVVVSIPVPSDHPEEYEAAQLIRNEFPETGVLVLCAHVEVQHAIDALSAGGGISYLLSSRVTDIEDFVDILKRIAQGACIVGPAVAQALVAARANEDPLAALSAREHEVLRLMAEGRSNTGIARRLYLAEGTIEKHVHSIMTKLGIPETRDDHRRVQAVIAFLHGR</sequence>
<dbReference type="PANTHER" id="PTHR43214:SF24">
    <property type="entry name" value="TRANSCRIPTIONAL REGULATORY PROTEIN NARL-RELATED"/>
    <property type="match status" value="1"/>
</dbReference>
<dbReference type="SUPFAM" id="SSF52172">
    <property type="entry name" value="CheY-like"/>
    <property type="match status" value="1"/>
</dbReference>
<dbReference type="InterPro" id="IPR011006">
    <property type="entry name" value="CheY-like_superfamily"/>
</dbReference>
<dbReference type="SUPFAM" id="SSF46894">
    <property type="entry name" value="C-terminal effector domain of the bipartite response regulators"/>
    <property type="match status" value="1"/>
</dbReference>
<feature type="domain" description="Response regulatory" evidence="6">
    <location>
        <begin position="21"/>
        <end position="140"/>
    </location>
</feature>
<dbReference type="InterPro" id="IPR001789">
    <property type="entry name" value="Sig_transdc_resp-reg_receiver"/>
</dbReference>
<gene>
    <name evidence="7" type="ORF">HGA11_13690</name>
</gene>
<evidence type="ECO:0000259" key="6">
    <source>
        <dbReference type="PROSITE" id="PS50110"/>
    </source>
</evidence>
<dbReference type="PROSITE" id="PS50043">
    <property type="entry name" value="HTH_LUXR_2"/>
    <property type="match status" value="1"/>
</dbReference>
<dbReference type="Proteomes" id="UP000518188">
    <property type="component" value="Unassembled WGS sequence"/>
</dbReference>
<comment type="caution">
    <text evidence="7">The sequence shown here is derived from an EMBL/GenBank/DDBJ whole genome shotgun (WGS) entry which is preliminary data.</text>
</comment>
<keyword evidence="1" id="KW-0805">Transcription regulation</keyword>
<dbReference type="GO" id="GO:0006355">
    <property type="term" value="P:regulation of DNA-templated transcription"/>
    <property type="evidence" value="ECO:0007669"/>
    <property type="project" value="InterPro"/>
</dbReference>
<evidence type="ECO:0000256" key="3">
    <source>
        <dbReference type="ARBA" id="ARBA00023163"/>
    </source>
</evidence>
<dbReference type="CDD" id="cd06170">
    <property type="entry name" value="LuxR_C_like"/>
    <property type="match status" value="1"/>
</dbReference>
<dbReference type="AlphaFoldDB" id="A0A7X6MNJ8"/>
<evidence type="ECO:0000313" key="7">
    <source>
        <dbReference type="EMBL" id="NKZ12032.1"/>
    </source>
</evidence>
<dbReference type="EMBL" id="JAAXPJ010000005">
    <property type="protein sequence ID" value="NKZ12032.1"/>
    <property type="molecule type" value="Genomic_DNA"/>
</dbReference>
<evidence type="ECO:0000259" key="5">
    <source>
        <dbReference type="PROSITE" id="PS50043"/>
    </source>
</evidence>
<dbReference type="PROSITE" id="PS50110">
    <property type="entry name" value="RESPONSE_REGULATORY"/>
    <property type="match status" value="1"/>
</dbReference>
<name>A0A7X6MNJ8_9MYCO</name>
<evidence type="ECO:0000313" key="8">
    <source>
        <dbReference type="Proteomes" id="UP000518188"/>
    </source>
</evidence>
<protein>
    <submittedName>
        <fullName evidence="7">Response regulator transcription factor</fullName>
    </submittedName>
</protein>
<evidence type="ECO:0000256" key="4">
    <source>
        <dbReference type="PROSITE-ProRule" id="PRU00169"/>
    </source>
</evidence>
<organism evidence="7 8">
    <name type="scientific">Mycolicibacterium septicum DSM 44393</name>
    <dbReference type="NCBI Taxonomy" id="1341646"/>
    <lineage>
        <taxon>Bacteria</taxon>
        <taxon>Bacillati</taxon>
        <taxon>Actinomycetota</taxon>
        <taxon>Actinomycetes</taxon>
        <taxon>Mycobacteriales</taxon>
        <taxon>Mycobacteriaceae</taxon>
        <taxon>Mycolicibacterium</taxon>
    </lineage>
</organism>
<dbReference type="Pfam" id="PF00072">
    <property type="entry name" value="Response_reg"/>
    <property type="match status" value="1"/>
</dbReference>
<dbReference type="GO" id="GO:0003677">
    <property type="term" value="F:DNA binding"/>
    <property type="evidence" value="ECO:0007669"/>
    <property type="project" value="UniProtKB-KW"/>
</dbReference>
<evidence type="ECO:0000256" key="2">
    <source>
        <dbReference type="ARBA" id="ARBA00023125"/>
    </source>
</evidence>
<dbReference type="PANTHER" id="PTHR43214">
    <property type="entry name" value="TWO-COMPONENT RESPONSE REGULATOR"/>
    <property type="match status" value="1"/>
</dbReference>
<feature type="domain" description="HTH luxR-type" evidence="5">
    <location>
        <begin position="161"/>
        <end position="232"/>
    </location>
</feature>
<dbReference type="GO" id="GO:0000160">
    <property type="term" value="P:phosphorelay signal transduction system"/>
    <property type="evidence" value="ECO:0007669"/>
    <property type="project" value="InterPro"/>
</dbReference>
<dbReference type="Gene3D" id="3.40.50.2300">
    <property type="match status" value="1"/>
</dbReference>
<proteinExistence type="predicted"/>